<proteinExistence type="predicted"/>
<name>A0ABR2FJ53_9ROSI</name>
<protein>
    <submittedName>
        <fullName evidence="1">Uncharacterized protein</fullName>
    </submittedName>
</protein>
<dbReference type="EMBL" id="JBBPBM010000006">
    <property type="protein sequence ID" value="KAK8580984.1"/>
    <property type="molecule type" value="Genomic_DNA"/>
</dbReference>
<organism evidence="1 2">
    <name type="scientific">Hibiscus sabdariffa</name>
    <name type="common">roselle</name>
    <dbReference type="NCBI Taxonomy" id="183260"/>
    <lineage>
        <taxon>Eukaryota</taxon>
        <taxon>Viridiplantae</taxon>
        <taxon>Streptophyta</taxon>
        <taxon>Embryophyta</taxon>
        <taxon>Tracheophyta</taxon>
        <taxon>Spermatophyta</taxon>
        <taxon>Magnoliopsida</taxon>
        <taxon>eudicotyledons</taxon>
        <taxon>Gunneridae</taxon>
        <taxon>Pentapetalae</taxon>
        <taxon>rosids</taxon>
        <taxon>malvids</taxon>
        <taxon>Malvales</taxon>
        <taxon>Malvaceae</taxon>
        <taxon>Malvoideae</taxon>
        <taxon>Hibiscus</taxon>
    </lineage>
</organism>
<evidence type="ECO:0000313" key="2">
    <source>
        <dbReference type="Proteomes" id="UP001472677"/>
    </source>
</evidence>
<sequence>MKWSCLLTRRTVATTKAKALVVTHFNKLIKSSPGKNPQFSVACPLQKKSIPLEQFGINTWARILFFYSISCAVSLSEFCFEPSKRLGRVEEIDSATNLIEDCATMKTLLLLLLTFLSSHPMLPSCSETDDRHIPGGLSDLRYYHCFWRCNRSDDCLHFFTTDELQRCSRCCRIQIALLEVFRSKWGRGTSWIKIE</sequence>
<reference evidence="1 2" key="1">
    <citation type="journal article" date="2024" name="G3 (Bethesda)">
        <title>Genome assembly of Hibiscus sabdariffa L. provides insights into metabolisms of medicinal natural products.</title>
        <authorList>
            <person name="Kim T."/>
        </authorList>
    </citation>
    <scope>NUCLEOTIDE SEQUENCE [LARGE SCALE GENOMIC DNA]</scope>
    <source>
        <strain evidence="1">TK-2024</strain>
        <tissue evidence="1">Old leaves</tissue>
    </source>
</reference>
<evidence type="ECO:0000313" key="1">
    <source>
        <dbReference type="EMBL" id="KAK8580984.1"/>
    </source>
</evidence>
<accession>A0ABR2FJ53</accession>
<gene>
    <name evidence="1" type="ORF">V6N12_071232</name>
</gene>
<keyword evidence="2" id="KW-1185">Reference proteome</keyword>
<comment type="caution">
    <text evidence="1">The sequence shown here is derived from an EMBL/GenBank/DDBJ whole genome shotgun (WGS) entry which is preliminary data.</text>
</comment>
<dbReference type="Proteomes" id="UP001472677">
    <property type="component" value="Unassembled WGS sequence"/>
</dbReference>